<proteinExistence type="predicted"/>
<gene>
    <name evidence="3" type="ORF">RD1301_v1_3940007</name>
    <name evidence="2" type="ORF">RUN1744_v1_1710007</name>
</gene>
<evidence type="ECO:0000256" key="1">
    <source>
        <dbReference type="SAM" id="MobiDB-lite"/>
    </source>
</evidence>
<dbReference type="EMBL" id="LN899822">
    <property type="protein sequence ID" value="CUV63802.1"/>
    <property type="molecule type" value="Genomic_DNA"/>
</dbReference>
<reference evidence="2" key="1">
    <citation type="submission" date="2015-10" db="EMBL/GenBank/DDBJ databases">
        <authorList>
            <person name="Gilbert D.G."/>
        </authorList>
    </citation>
    <scope>NUCLEOTIDE SEQUENCE</scope>
    <source>
        <strain evidence="2">Phyl III-seqv23</strain>
    </source>
</reference>
<evidence type="ECO:0000313" key="2">
    <source>
        <dbReference type="EMBL" id="CUV26526.1"/>
    </source>
</evidence>
<name>A0A0S4UWL7_RALSL</name>
<organism evidence="2">
    <name type="scientific">Ralstonia solanacearum</name>
    <name type="common">Pseudomonas solanacearum</name>
    <dbReference type="NCBI Taxonomy" id="305"/>
    <lineage>
        <taxon>Bacteria</taxon>
        <taxon>Pseudomonadati</taxon>
        <taxon>Pseudomonadota</taxon>
        <taxon>Betaproteobacteria</taxon>
        <taxon>Burkholderiales</taxon>
        <taxon>Burkholderiaceae</taxon>
        <taxon>Ralstonia</taxon>
        <taxon>Ralstonia solanacearum species complex</taxon>
    </lineage>
</organism>
<accession>A0A0S4UWL7</accession>
<feature type="compositionally biased region" description="Basic and acidic residues" evidence="1">
    <location>
        <begin position="82"/>
        <end position="92"/>
    </location>
</feature>
<dbReference type="EMBL" id="LN899823">
    <property type="protein sequence ID" value="CUV26526.1"/>
    <property type="molecule type" value="Genomic_DNA"/>
</dbReference>
<feature type="region of interest" description="Disordered" evidence="1">
    <location>
        <begin position="74"/>
        <end position="100"/>
    </location>
</feature>
<evidence type="ECO:0000313" key="3">
    <source>
        <dbReference type="EMBL" id="CUV63802.1"/>
    </source>
</evidence>
<protein>
    <submittedName>
        <fullName evidence="2">Uncharacterized protein</fullName>
    </submittedName>
</protein>
<dbReference type="AlphaFoldDB" id="A0A0S4UWL7"/>
<feature type="region of interest" description="Disordered" evidence="1">
    <location>
        <begin position="469"/>
        <end position="493"/>
    </location>
</feature>
<sequence length="736" mass="80386">MLAVLDQRADRQDAIVLAVVHRSARIVLVGLAVRELARRIVGIARSGTHGAVGIALDGVLVEVERAGIVSQRGKLHPVVRGQHRETSHHQGDGHPAGHHGSIVLHCQPPFASSKTHATAAPLRHRVPHIRTGNSKRRTAAIPPTVQATKSPLAAGFPGARRGALLGSGSHEIDGGLHVVIRTGISALRRHGTLAVQRDIVHLGLALGDTRRPGSLVAKLGSTGHTGGVAHLAGRVVDLLADVAGGGLRRCRSGGRGRGCDCGGRSRCGSRSLRRLRCGRRCRRRSTGGRRGRFLQLAAARIGHVDDRALDLVVAHVIRRGTAARGHATLAGKRHLGQAVQALRQARCPAGRIAKLGRAGHARCVTSRADFLVELLPSLIDVRRVHVLQLEMRNRLDPIIDGLFRHAGTARALLDTKADIVGQQDDDENRNSKRGDHRDDQLLGGLDQGLVFVVLRVAHAQLSGWWNRSQRPSGRYRLQSRASPATRGAATEGRKTVRCRRMGPDRPVPAYFLGKYRAIIAVMPGRLTRGRARSVTLSTWIKSATTCTPSSGHDGRPRANTLSYATCLPARSVPTCARSSMDRVLPSEGRGCWFDPSRARQTLQGFPLFLRHLPFLYSRRRPCHPKLRQCRCRKQPHPLHEMAHRQVRMAPAARSPHFPTTRRLADLQRLATLRMSACDADRAVRLHRNIHASVFPGRPRRKCLLVSLCIQIVVINNAPSFLWATPENTLISIACRM</sequence>